<evidence type="ECO:0000313" key="2">
    <source>
        <dbReference type="EMBL" id="SHM79853.1"/>
    </source>
</evidence>
<dbReference type="InterPro" id="IPR007936">
    <property type="entry name" value="VapE-like_dom"/>
</dbReference>
<protein>
    <submittedName>
        <fullName evidence="2">Virulence-associated protein E</fullName>
    </submittedName>
</protein>
<proteinExistence type="predicted"/>
<dbReference type="AlphaFoldDB" id="A0A1M7LNX2"/>
<dbReference type="EMBL" id="FRCB01000019">
    <property type="protein sequence ID" value="SHM79853.1"/>
    <property type="molecule type" value="Genomic_DNA"/>
</dbReference>
<evidence type="ECO:0000259" key="1">
    <source>
        <dbReference type="Pfam" id="PF05272"/>
    </source>
</evidence>
<gene>
    <name evidence="2" type="ORF">SAMN05443432_11910</name>
</gene>
<reference evidence="2 3" key="1">
    <citation type="submission" date="2016-11" db="EMBL/GenBank/DDBJ databases">
        <authorList>
            <person name="Varghese N."/>
            <person name="Submissions S."/>
        </authorList>
    </citation>
    <scope>NUCLEOTIDE SEQUENCE [LARGE SCALE GENOMIC DNA]</scope>
    <source>
        <strain evidence="2 3">DSM 28249</strain>
    </source>
</reference>
<evidence type="ECO:0000313" key="3">
    <source>
        <dbReference type="Proteomes" id="UP000322545"/>
    </source>
</evidence>
<name>A0A1M7LNX2_9RHOB</name>
<dbReference type="RefSeq" id="WP_149781013.1">
    <property type="nucleotide sequence ID" value="NZ_FRCB01000019.1"/>
</dbReference>
<dbReference type="Pfam" id="PF05272">
    <property type="entry name" value="VapE-like_dom"/>
    <property type="match status" value="1"/>
</dbReference>
<feature type="domain" description="Virulence-associated protein E-like" evidence="1">
    <location>
        <begin position="131"/>
        <end position="339"/>
    </location>
</feature>
<dbReference type="PANTHER" id="PTHR34985">
    <property type="entry name" value="SLR0554 PROTEIN"/>
    <property type="match status" value="1"/>
</dbReference>
<dbReference type="PANTHER" id="PTHR34985:SF1">
    <property type="entry name" value="SLR0554 PROTEIN"/>
    <property type="match status" value="1"/>
</dbReference>
<sequence>MIAKDNPYFAVRKRLSNDSGLSYRNDELPLIRDDKKRPIWNMANAITLLTDHGDWQSVLGFNQFTMRRVLLRAVPGQRGGEYPRPLEDDDYSAAQAWFNRNGFPRASMEIVRAAVRKVCRHQSYDPLRDYLDGLQWDGTRRLNSWLADYCGAELSEYLQEVGKRWCISAVARGFKPGCKADHMLVLEGAQGRKKSTALATLAGEDWFSDALPQMGTKDASSYLRGKWIIEVGELEAMRKEVDAIKAFITRQVETFRPAYGREEVSEPRRCVFAGTTNKDDWQRDETGGRRFWPVRVGEIDVDGLARDRNQIWAEAVMLYRKGERWWIEGEVAEQAQAEVADRRPDDPWRADIARVVQSRSEITAKQVLGEMGVLPCDMTPILARRVTQELVALGWERAGRITSGEGKGAARYIPGEDAVRVR</sequence>
<dbReference type="Proteomes" id="UP000322545">
    <property type="component" value="Unassembled WGS sequence"/>
</dbReference>
<keyword evidence="3" id="KW-1185">Reference proteome</keyword>
<organism evidence="2 3">
    <name type="scientific">Roseovarius litoreus</name>
    <dbReference type="NCBI Taxonomy" id="1155722"/>
    <lineage>
        <taxon>Bacteria</taxon>
        <taxon>Pseudomonadati</taxon>
        <taxon>Pseudomonadota</taxon>
        <taxon>Alphaproteobacteria</taxon>
        <taxon>Rhodobacterales</taxon>
        <taxon>Roseobacteraceae</taxon>
        <taxon>Roseovarius</taxon>
    </lineage>
</organism>
<accession>A0A1M7LNX2</accession>